<dbReference type="Proteomes" id="UP000664032">
    <property type="component" value="Unassembled WGS sequence"/>
</dbReference>
<keyword evidence="2" id="KW-1185">Reference proteome</keyword>
<evidence type="ECO:0000313" key="2">
    <source>
        <dbReference type="Proteomes" id="UP000664032"/>
    </source>
</evidence>
<protein>
    <submittedName>
        <fullName evidence="1">Para-nitrobenzyl esterase</fullName>
    </submittedName>
</protein>
<evidence type="ECO:0000313" key="1">
    <source>
        <dbReference type="EMBL" id="KAH9485676.1"/>
    </source>
</evidence>
<gene>
    <name evidence="1" type="ORF">JR316_0002586</name>
</gene>
<comment type="caution">
    <text evidence="1">The sequence shown here is derived from an EMBL/GenBank/DDBJ whole genome shotgun (WGS) entry which is preliminary data.</text>
</comment>
<dbReference type="EMBL" id="JAFIQS020000002">
    <property type="protein sequence ID" value="KAH9485676.1"/>
    <property type="molecule type" value="Genomic_DNA"/>
</dbReference>
<sequence>MTENNFPTKHFNPVTEGLRTNDEVSAQNSGLTVSTQQGPVTGTLVLPTVRRFLGIPFATAKRWQAPELPAKRKGVFQANKFSDVCFQEMSAFNVGYLVLAQQTQGINATSSEDCLTANIWSPSVDRKQKTAVMVWIYGGGFTFGSSNLPLYDGQNFVRDNDDVTIVTFNYRLNIFGQPNAPQLGAGKNVNFGLLDIDAAIQWVHANIENFGGDPDRIVIFGQSAGGVAVDAYAFSHPHDTIVKGSPGAASLAMLPGNHSDWTSVAVAVGCGANGTPQQFSCMQKVPAEKLAETVVSTGTSFSILIDGVTIFDDNPARLANGNFLKVPLLGGTTANEDDVFQLDTELITLGFAPPVLTEMISDINTLVEETCLTGEAAVSRINANVPTWRYQLQAIFPDLTTRPELRAYHSTEIPLVFGTYNASTLGIPATPTEMALSRYMQSAWVAFARDPTEGLLNFGWPLYNPNTTSLAQLGNIANATGVVFTKANLIDFGCNNVAELTAIGNQLTAILFGG</sequence>
<accession>A0ACB8HCM6</accession>
<name>A0ACB8HCM6_PSICU</name>
<organism evidence="1 2">
    <name type="scientific">Psilocybe cubensis</name>
    <name type="common">Psychedelic mushroom</name>
    <name type="synonym">Stropharia cubensis</name>
    <dbReference type="NCBI Taxonomy" id="181762"/>
    <lineage>
        <taxon>Eukaryota</taxon>
        <taxon>Fungi</taxon>
        <taxon>Dikarya</taxon>
        <taxon>Basidiomycota</taxon>
        <taxon>Agaricomycotina</taxon>
        <taxon>Agaricomycetes</taxon>
        <taxon>Agaricomycetidae</taxon>
        <taxon>Agaricales</taxon>
        <taxon>Agaricineae</taxon>
        <taxon>Strophariaceae</taxon>
        <taxon>Psilocybe</taxon>
    </lineage>
</organism>
<reference evidence="1" key="1">
    <citation type="submission" date="2021-10" db="EMBL/GenBank/DDBJ databases">
        <title>Psilocybe cubensis genome.</title>
        <authorList>
            <person name="Mckernan K.J."/>
            <person name="Crawford S."/>
            <person name="Trippe A."/>
            <person name="Kane L.T."/>
            <person name="Mclaughlin S."/>
        </authorList>
    </citation>
    <scope>NUCLEOTIDE SEQUENCE</scope>
    <source>
        <strain evidence="1">MGC-MH-2018</strain>
    </source>
</reference>
<proteinExistence type="predicted"/>